<dbReference type="EMBL" id="LAZR01002783">
    <property type="protein sequence ID" value="KKN25678.1"/>
    <property type="molecule type" value="Genomic_DNA"/>
</dbReference>
<reference evidence="2" key="1">
    <citation type="journal article" date="2015" name="Nature">
        <title>Complex archaea that bridge the gap between prokaryotes and eukaryotes.</title>
        <authorList>
            <person name="Spang A."/>
            <person name="Saw J.H."/>
            <person name="Jorgensen S.L."/>
            <person name="Zaremba-Niedzwiedzka K."/>
            <person name="Martijn J."/>
            <person name="Lind A.E."/>
            <person name="van Eijk R."/>
            <person name="Schleper C."/>
            <person name="Guy L."/>
            <person name="Ettema T.J."/>
        </authorList>
    </citation>
    <scope>NUCLEOTIDE SEQUENCE</scope>
</reference>
<dbReference type="AlphaFoldDB" id="A0A0F9S8H1"/>
<dbReference type="CDD" id="cd03884">
    <property type="entry name" value="M20_bAS"/>
    <property type="match status" value="1"/>
</dbReference>
<evidence type="ECO:0008006" key="3">
    <source>
        <dbReference type="Google" id="ProtNLM"/>
    </source>
</evidence>
<accession>A0A0F9S8H1</accession>
<keyword evidence="1" id="KW-0378">Hydrolase</keyword>
<protein>
    <recommendedName>
        <fullName evidence="3">Peptidase M20 dimerisation domain-containing protein</fullName>
    </recommendedName>
</protein>
<proteinExistence type="predicted"/>
<dbReference type="Pfam" id="PF01546">
    <property type="entry name" value="Peptidase_M20"/>
    <property type="match status" value="1"/>
</dbReference>
<dbReference type="SUPFAM" id="SSF55031">
    <property type="entry name" value="Bacterial exopeptidase dimerisation domain"/>
    <property type="match status" value="1"/>
</dbReference>
<dbReference type="InterPro" id="IPR010158">
    <property type="entry name" value="Amidase_Cbmase"/>
</dbReference>
<dbReference type="InterPro" id="IPR036264">
    <property type="entry name" value="Bact_exopeptidase_dim_dom"/>
</dbReference>
<dbReference type="Gene3D" id="3.40.630.10">
    <property type="entry name" value="Zn peptidases"/>
    <property type="match status" value="1"/>
</dbReference>
<dbReference type="Gene3D" id="3.30.70.360">
    <property type="match status" value="1"/>
</dbReference>
<dbReference type="SUPFAM" id="SSF53187">
    <property type="entry name" value="Zn-dependent exopeptidases"/>
    <property type="match status" value="1"/>
</dbReference>
<comment type="caution">
    <text evidence="2">The sequence shown here is derived from an EMBL/GenBank/DDBJ whole genome shotgun (WGS) entry which is preliminary data.</text>
</comment>
<dbReference type="PANTHER" id="PTHR32494:SF5">
    <property type="entry name" value="ALLANTOATE AMIDOHYDROLASE"/>
    <property type="match status" value="1"/>
</dbReference>
<name>A0A0F9S8H1_9ZZZZ</name>
<dbReference type="NCBIfam" id="NF006771">
    <property type="entry name" value="PRK09290.1-5"/>
    <property type="match status" value="1"/>
</dbReference>
<organism evidence="2">
    <name type="scientific">marine sediment metagenome</name>
    <dbReference type="NCBI Taxonomy" id="412755"/>
    <lineage>
        <taxon>unclassified sequences</taxon>
        <taxon>metagenomes</taxon>
        <taxon>ecological metagenomes</taxon>
    </lineage>
</organism>
<dbReference type="GO" id="GO:0016813">
    <property type="term" value="F:hydrolase activity, acting on carbon-nitrogen (but not peptide) bonds, in linear amidines"/>
    <property type="evidence" value="ECO:0007669"/>
    <property type="project" value="InterPro"/>
</dbReference>
<gene>
    <name evidence="2" type="ORF">LCGC14_0882390</name>
</gene>
<evidence type="ECO:0000313" key="2">
    <source>
        <dbReference type="EMBL" id="KKN25678.1"/>
    </source>
</evidence>
<dbReference type="NCBIfam" id="TIGR01879">
    <property type="entry name" value="hydantase"/>
    <property type="match status" value="1"/>
</dbReference>
<sequence length="408" mass="44383">MDIKINLDRLKSDIESLSEIGSDPNGGITRPSFSKADLEAQAWLKEKIKSAGFFFRQDGAGNIFGRLEGKGKTIMAGSHIDSVINGGKFDGPVGVLSALECMRRIEEEGLCLSKPLEVASFTDEEGNLVGDFLGSRAFTGQLNQEILEKDLTQFGTTLPEILKSTEFSIESIMEAHKKRPDIEAFLEIHIEQGIVLEAENKSIGIVDHIAGKRHKSCSFLGEASHSGTTPLELRHDAFLGLADFALKSTQHVATKHYGSMVTIGRVNVRPGAFSVVPGQVDFSLDFRSTSKETLEELEKSFSALAEDIASTRGLNFASKIVDKTDPVSIPSRIIDIIKEESEKLGYPFMTLPSGAGHDAQILASVAEPGMIFIPCLDGISHSPQEVIKWEDLEKGANLLLQVILRLAS</sequence>
<evidence type="ECO:0000256" key="1">
    <source>
        <dbReference type="ARBA" id="ARBA00022801"/>
    </source>
</evidence>
<dbReference type="InterPro" id="IPR002933">
    <property type="entry name" value="Peptidase_M20"/>
</dbReference>
<dbReference type="PANTHER" id="PTHR32494">
    <property type="entry name" value="ALLANTOATE DEIMINASE-RELATED"/>
    <property type="match status" value="1"/>
</dbReference>
<dbReference type="PIRSF" id="PIRSF001235">
    <property type="entry name" value="Amidase_carbamoylase"/>
    <property type="match status" value="1"/>
</dbReference>